<dbReference type="OrthoDB" id="994427at2759"/>
<dbReference type="Proteomes" id="UP000504621">
    <property type="component" value="Unplaced"/>
</dbReference>
<evidence type="ECO:0000313" key="2">
    <source>
        <dbReference type="Proteomes" id="UP000504621"/>
    </source>
</evidence>
<evidence type="ECO:0000259" key="1">
    <source>
        <dbReference type="PROSITE" id="PS50181"/>
    </source>
</evidence>
<dbReference type="NCBIfam" id="TIGR01640">
    <property type="entry name" value="F_box_assoc_1"/>
    <property type="match status" value="1"/>
</dbReference>
<protein>
    <submittedName>
        <fullName evidence="3">F-box/kelch-repeat protein At3g06240-like</fullName>
    </submittedName>
</protein>
<feature type="domain" description="F-box" evidence="1">
    <location>
        <begin position="14"/>
        <end position="59"/>
    </location>
</feature>
<dbReference type="InterPro" id="IPR011043">
    <property type="entry name" value="Gal_Oxase/kelch_b-propeller"/>
</dbReference>
<name>A0A6J1AUX0_9ROSI</name>
<reference evidence="3" key="1">
    <citation type="submission" date="2025-08" db="UniProtKB">
        <authorList>
            <consortium name="RefSeq"/>
        </authorList>
    </citation>
    <scope>IDENTIFICATION</scope>
    <source>
        <tissue evidence="3">Leaf</tissue>
    </source>
</reference>
<organism evidence="2 3">
    <name type="scientific">Herrania umbratica</name>
    <dbReference type="NCBI Taxonomy" id="108875"/>
    <lineage>
        <taxon>Eukaryota</taxon>
        <taxon>Viridiplantae</taxon>
        <taxon>Streptophyta</taxon>
        <taxon>Embryophyta</taxon>
        <taxon>Tracheophyta</taxon>
        <taxon>Spermatophyta</taxon>
        <taxon>Magnoliopsida</taxon>
        <taxon>eudicotyledons</taxon>
        <taxon>Gunneridae</taxon>
        <taxon>Pentapetalae</taxon>
        <taxon>rosids</taxon>
        <taxon>malvids</taxon>
        <taxon>Malvales</taxon>
        <taxon>Malvaceae</taxon>
        <taxon>Byttnerioideae</taxon>
        <taxon>Herrania</taxon>
    </lineage>
</organism>
<accession>A0A6J1AUX0</accession>
<dbReference type="AlphaFoldDB" id="A0A6J1AUX0"/>
<dbReference type="PANTHER" id="PTHR31672">
    <property type="entry name" value="BNACNNG10540D PROTEIN"/>
    <property type="match status" value="1"/>
</dbReference>
<dbReference type="InterPro" id="IPR001810">
    <property type="entry name" value="F-box_dom"/>
</dbReference>
<dbReference type="InterPro" id="IPR017451">
    <property type="entry name" value="F-box-assoc_interact_dom"/>
</dbReference>
<dbReference type="InterPro" id="IPR050796">
    <property type="entry name" value="SCF_F-box_component"/>
</dbReference>
<dbReference type="RefSeq" id="XP_021290798.1">
    <property type="nucleotide sequence ID" value="XM_021435123.1"/>
</dbReference>
<keyword evidence="2" id="KW-1185">Reference proteome</keyword>
<dbReference type="GeneID" id="110421524"/>
<dbReference type="SUPFAM" id="SSF81383">
    <property type="entry name" value="F-box domain"/>
    <property type="match status" value="1"/>
</dbReference>
<dbReference type="InterPro" id="IPR006527">
    <property type="entry name" value="F-box-assoc_dom_typ1"/>
</dbReference>
<dbReference type="SMART" id="SM00256">
    <property type="entry name" value="FBOX"/>
    <property type="match status" value="1"/>
</dbReference>
<gene>
    <name evidence="3" type="primary">LOC110421524</name>
</gene>
<evidence type="ECO:0000313" key="3">
    <source>
        <dbReference type="RefSeq" id="XP_021290798.1"/>
    </source>
</evidence>
<dbReference type="Pfam" id="PF07734">
    <property type="entry name" value="FBA_1"/>
    <property type="match status" value="1"/>
</dbReference>
<dbReference type="SUPFAM" id="SSF50965">
    <property type="entry name" value="Galactose oxidase, central domain"/>
    <property type="match status" value="1"/>
</dbReference>
<dbReference type="InterPro" id="IPR036047">
    <property type="entry name" value="F-box-like_dom_sf"/>
</dbReference>
<dbReference type="Gene3D" id="1.20.1280.50">
    <property type="match status" value="1"/>
</dbReference>
<dbReference type="CDD" id="cd22157">
    <property type="entry name" value="F-box_AtFBW1-like"/>
    <property type="match status" value="1"/>
</dbReference>
<dbReference type="Pfam" id="PF00646">
    <property type="entry name" value="F-box"/>
    <property type="match status" value="1"/>
</dbReference>
<dbReference type="PANTHER" id="PTHR31672:SF13">
    <property type="entry name" value="F-BOX PROTEIN CPR30-LIKE"/>
    <property type="match status" value="1"/>
</dbReference>
<dbReference type="PROSITE" id="PS50181">
    <property type="entry name" value="FBOX"/>
    <property type="match status" value="1"/>
</dbReference>
<proteinExistence type="predicted"/>
<sequence>MAGRGNQMEQKQNNMPRPELSQDIIEEILSRLPVKSLLRFKCVSRSWYALISSPSFARMQLERASETSVLITSTPCRLNLVDYETSFCEVPLDFPPKRQDRRVRIMGSCHGLVAMALEKDKVFLWNPSTGDYKMLPDPCFPSSGTLYCHGFGYDSSTDDYKVLLCVQTWRSVSDDFYAEVTVSIFSLRNNSWRMIQSPSVDFSSLLFLNFSGYFVNGALHWLIAKEVTVEIQAFDLKTERFSIVPIADKPQNSFNYLKLGVLDGRLCLTFYSHNFYLNQPLSSSPVEIWVMKDYGVRESWTKFLTSEEKSTLMPLCISKGNEVISINEKKELIRSGAEEAIAEKYRICKCDAGAVGDYHRRHQHQCHAIVCAQSLLSPNFHILVEDEKQKLGRNRKRKNMS</sequence>